<dbReference type="SUPFAM" id="SSF52540">
    <property type="entry name" value="P-loop containing nucleoside triphosphate hydrolases"/>
    <property type="match status" value="1"/>
</dbReference>
<dbReference type="PANTHER" id="PTHR33540">
    <property type="entry name" value="TRNA THREONYLCARBAMOYLADENOSINE BIOSYNTHESIS PROTEIN TSAE"/>
    <property type="match status" value="1"/>
</dbReference>
<keyword evidence="7" id="KW-0547">Nucleotide-binding</keyword>
<dbReference type="PANTHER" id="PTHR33540:SF2">
    <property type="entry name" value="TRNA THREONYLCARBAMOYLADENOSINE BIOSYNTHESIS PROTEIN TSAE"/>
    <property type="match status" value="1"/>
</dbReference>
<keyword evidence="8" id="KW-0067">ATP-binding</keyword>
<evidence type="ECO:0000256" key="6">
    <source>
        <dbReference type="ARBA" id="ARBA00022723"/>
    </source>
</evidence>
<evidence type="ECO:0000256" key="4">
    <source>
        <dbReference type="ARBA" id="ARBA00022490"/>
    </source>
</evidence>
<dbReference type="GO" id="GO:0005737">
    <property type="term" value="C:cytoplasm"/>
    <property type="evidence" value="ECO:0007669"/>
    <property type="project" value="UniProtKB-SubCell"/>
</dbReference>
<accession>I3DDG7</accession>
<keyword evidence="9" id="KW-0460">Magnesium</keyword>
<dbReference type="GO" id="GO:0016787">
    <property type="term" value="F:hydrolase activity"/>
    <property type="evidence" value="ECO:0007669"/>
    <property type="project" value="UniProtKB-KW"/>
</dbReference>
<keyword evidence="12" id="KW-1185">Reference proteome</keyword>
<dbReference type="GO" id="GO:0046872">
    <property type="term" value="F:metal ion binding"/>
    <property type="evidence" value="ECO:0007669"/>
    <property type="project" value="UniProtKB-KW"/>
</dbReference>
<name>I3DDG7_9PAST</name>
<dbReference type="eggNOG" id="COG0802">
    <property type="taxonomic scope" value="Bacteria"/>
</dbReference>
<dbReference type="Gene3D" id="3.40.50.300">
    <property type="entry name" value="P-loop containing nucleotide triphosphate hydrolases"/>
    <property type="match status" value="1"/>
</dbReference>
<comment type="subcellular location">
    <subcellularLocation>
        <location evidence="1">Cytoplasm</location>
    </subcellularLocation>
</comment>
<dbReference type="EMBL" id="AJSX01000027">
    <property type="protein sequence ID" value="EIJ69760.1"/>
    <property type="molecule type" value="Genomic_DNA"/>
</dbReference>
<keyword evidence="5" id="KW-0819">tRNA processing</keyword>
<protein>
    <recommendedName>
        <fullName evidence="3">tRNA threonylcarbamoyladenosine biosynthesis protein TsaE</fullName>
    </recommendedName>
    <alternativeName>
        <fullName evidence="10">t(6)A37 threonylcarbamoyladenosine biosynthesis protein TsaE</fullName>
    </alternativeName>
</protein>
<dbReference type="InterPro" id="IPR027417">
    <property type="entry name" value="P-loop_NTPase"/>
</dbReference>
<evidence type="ECO:0000256" key="10">
    <source>
        <dbReference type="ARBA" id="ARBA00032441"/>
    </source>
</evidence>
<dbReference type="GO" id="GO:0005524">
    <property type="term" value="F:ATP binding"/>
    <property type="evidence" value="ECO:0007669"/>
    <property type="project" value="UniProtKB-KW"/>
</dbReference>
<dbReference type="InterPro" id="IPR003442">
    <property type="entry name" value="T6A_TsaE"/>
</dbReference>
<dbReference type="GO" id="GO:0002949">
    <property type="term" value="P:tRNA threonylcarbamoyladenosine modification"/>
    <property type="evidence" value="ECO:0007669"/>
    <property type="project" value="InterPro"/>
</dbReference>
<dbReference type="NCBIfam" id="TIGR00150">
    <property type="entry name" value="T6A_YjeE"/>
    <property type="match status" value="1"/>
</dbReference>
<comment type="similarity">
    <text evidence="2">Belongs to the TsaE family.</text>
</comment>
<evidence type="ECO:0000256" key="8">
    <source>
        <dbReference type="ARBA" id="ARBA00022840"/>
    </source>
</evidence>
<evidence type="ECO:0000313" key="11">
    <source>
        <dbReference type="EMBL" id="EIJ69760.1"/>
    </source>
</evidence>
<comment type="caution">
    <text evidence="11">The sequence shown here is derived from an EMBL/GenBank/DDBJ whole genome shotgun (WGS) entry which is preliminary data.</text>
</comment>
<organism evidence="11 12">
    <name type="scientific">Pasteurella bettyae CCUG 2042</name>
    <dbReference type="NCBI Taxonomy" id="1095749"/>
    <lineage>
        <taxon>Bacteria</taxon>
        <taxon>Pseudomonadati</taxon>
        <taxon>Pseudomonadota</taxon>
        <taxon>Gammaproteobacteria</taxon>
        <taxon>Pasteurellales</taxon>
        <taxon>Pasteurellaceae</taxon>
        <taxon>Pasteurella</taxon>
    </lineage>
</organism>
<evidence type="ECO:0000256" key="7">
    <source>
        <dbReference type="ARBA" id="ARBA00022741"/>
    </source>
</evidence>
<evidence type="ECO:0000256" key="2">
    <source>
        <dbReference type="ARBA" id="ARBA00007599"/>
    </source>
</evidence>
<dbReference type="RefSeq" id="WP_005760354.1">
    <property type="nucleotide sequence ID" value="NZ_AJSX01000027.1"/>
</dbReference>
<reference evidence="11 12" key="1">
    <citation type="submission" date="2012-03" db="EMBL/GenBank/DDBJ databases">
        <authorList>
            <person name="Harkins D.M."/>
            <person name="Madupu R."/>
            <person name="Durkin A.S."/>
            <person name="Torralba M."/>
            <person name="Methe B."/>
            <person name="Sutton G.G."/>
            <person name="Nelson K.E."/>
        </authorList>
    </citation>
    <scope>NUCLEOTIDE SEQUENCE [LARGE SCALE GENOMIC DNA]</scope>
    <source>
        <strain evidence="11 12">CCUG 2042</strain>
    </source>
</reference>
<gene>
    <name evidence="11" type="ORF">HMPREF1052_1743</name>
</gene>
<dbReference type="Pfam" id="PF02367">
    <property type="entry name" value="TsaE"/>
    <property type="match status" value="1"/>
</dbReference>
<dbReference type="AlphaFoldDB" id="I3DDG7"/>
<evidence type="ECO:0000256" key="1">
    <source>
        <dbReference type="ARBA" id="ARBA00004496"/>
    </source>
</evidence>
<keyword evidence="11" id="KW-0378">Hydrolase</keyword>
<dbReference type="OrthoDB" id="9800307at2"/>
<keyword evidence="4" id="KW-0963">Cytoplasm</keyword>
<dbReference type="FunFam" id="3.40.50.300:FF:000406">
    <property type="entry name" value="tRNA (N6-adenosine(37)-N6)-threonylcarbamoyltransferase complex ATPase TsaE"/>
    <property type="match status" value="1"/>
</dbReference>
<proteinExistence type="inferred from homology"/>
<evidence type="ECO:0000256" key="9">
    <source>
        <dbReference type="ARBA" id="ARBA00022842"/>
    </source>
</evidence>
<evidence type="ECO:0000256" key="3">
    <source>
        <dbReference type="ARBA" id="ARBA00019010"/>
    </source>
</evidence>
<evidence type="ECO:0000256" key="5">
    <source>
        <dbReference type="ARBA" id="ARBA00022694"/>
    </source>
</evidence>
<evidence type="ECO:0000313" key="12">
    <source>
        <dbReference type="Proteomes" id="UP000006457"/>
    </source>
</evidence>
<dbReference type="PATRIC" id="fig|1095749.3.peg.1010"/>
<sequence>MTTHSHYRQYIADENAMCDFGKKLIHAICQLDNDNSVVLYLNGDLGAGKTTLSRGIIQALGHQGNVKSPTYTLVEEYYLQDKTIYHFDLYRLSDPEELEFMGIRDYFNKNTICLIEWTEKGAGLLAKPDLIVNIEYAETARELELIAQNARGEQIITLLTK</sequence>
<dbReference type="Proteomes" id="UP000006457">
    <property type="component" value="Unassembled WGS sequence"/>
</dbReference>
<keyword evidence="6" id="KW-0479">Metal-binding</keyword>